<evidence type="ECO:0000313" key="3">
    <source>
        <dbReference type="Proteomes" id="UP001143364"/>
    </source>
</evidence>
<dbReference type="Proteomes" id="UP001143364">
    <property type="component" value="Unassembled WGS sequence"/>
</dbReference>
<reference evidence="2" key="1">
    <citation type="journal article" date="2014" name="Int. J. Syst. Evol. Microbiol.">
        <title>Complete genome sequence of Corynebacterium casei LMG S-19264T (=DSM 44701T), isolated from a smear-ripened cheese.</title>
        <authorList>
            <consortium name="US DOE Joint Genome Institute (JGI-PGF)"/>
            <person name="Walter F."/>
            <person name="Albersmeier A."/>
            <person name="Kalinowski J."/>
            <person name="Ruckert C."/>
        </authorList>
    </citation>
    <scope>NUCLEOTIDE SEQUENCE</scope>
    <source>
        <strain evidence="2">VKM B-2555</strain>
    </source>
</reference>
<name>A0A9W6N5A3_9HYPH</name>
<gene>
    <name evidence="2" type="ORF">GCM10008171_32810</name>
</gene>
<dbReference type="InterPro" id="IPR002711">
    <property type="entry name" value="HNH"/>
</dbReference>
<dbReference type="GO" id="GO:0003676">
    <property type="term" value="F:nucleic acid binding"/>
    <property type="evidence" value="ECO:0007669"/>
    <property type="project" value="InterPro"/>
</dbReference>
<dbReference type="InterPro" id="IPR003615">
    <property type="entry name" value="HNH_nuc"/>
</dbReference>
<accession>A0A9W6N5A3</accession>
<reference evidence="2" key="2">
    <citation type="submission" date="2023-01" db="EMBL/GenBank/DDBJ databases">
        <authorList>
            <person name="Sun Q."/>
            <person name="Evtushenko L."/>
        </authorList>
    </citation>
    <scope>NUCLEOTIDE SEQUENCE</scope>
    <source>
        <strain evidence="2">VKM B-2555</strain>
    </source>
</reference>
<dbReference type="CDD" id="cd00085">
    <property type="entry name" value="HNHc"/>
    <property type="match status" value="1"/>
</dbReference>
<dbReference type="AlphaFoldDB" id="A0A9W6N5A3"/>
<dbReference type="Pfam" id="PF01844">
    <property type="entry name" value="HNH"/>
    <property type="match status" value="1"/>
</dbReference>
<dbReference type="EMBL" id="BSFK01000016">
    <property type="protein sequence ID" value="GLK78027.1"/>
    <property type="molecule type" value="Genomic_DNA"/>
</dbReference>
<proteinExistence type="predicted"/>
<dbReference type="GO" id="GO:0004519">
    <property type="term" value="F:endonuclease activity"/>
    <property type="evidence" value="ECO:0007669"/>
    <property type="project" value="InterPro"/>
</dbReference>
<dbReference type="GO" id="GO:0008270">
    <property type="term" value="F:zinc ion binding"/>
    <property type="evidence" value="ECO:0007669"/>
    <property type="project" value="InterPro"/>
</dbReference>
<feature type="domain" description="HNH nuclease" evidence="1">
    <location>
        <begin position="45"/>
        <end position="101"/>
    </location>
</feature>
<evidence type="ECO:0000313" key="2">
    <source>
        <dbReference type="EMBL" id="GLK78027.1"/>
    </source>
</evidence>
<organism evidence="2 3">
    <name type="scientific">Methylopila jiangsuensis</name>
    <dbReference type="NCBI Taxonomy" id="586230"/>
    <lineage>
        <taxon>Bacteria</taxon>
        <taxon>Pseudomonadati</taxon>
        <taxon>Pseudomonadota</taxon>
        <taxon>Alphaproteobacteria</taxon>
        <taxon>Hyphomicrobiales</taxon>
        <taxon>Methylopilaceae</taxon>
        <taxon>Methylopila</taxon>
    </lineage>
</organism>
<protein>
    <recommendedName>
        <fullName evidence="1">HNH nuclease domain-containing protein</fullName>
    </recommendedName>
</protein>
<comment type="caution">
    <text evidence="2">The sequence shown here is derived from an EMBL/GenBank/DDBJ whole genome shotgun (WGS) entry which is preliminary data.</text>
</comment>
<dbReference type="SMART" id="SM00507">
    <property type="entry name" value="HNHc"/>
    <property type="match status" value="1"/>
</dbReference>
<dbReference type="Gene3D" id="1.10.30.50">
    <property type="match status" value="1"/>
</dbReference>
<evidence type="ECO:0000259" key="1">
    <source>
        <dbReference type="SMART" id="SM00507"/>
    </source>
</evidence>
<sequence>MGGPLMPVRPPLRLAAKRLTTRDGRKVTIGPKEADAHYRTQEHQAWRAKVLERAMFCCQHPGCTATVHTARLYADHIVELKDGGAPLDVENGQALCGLHHTRKTIAERARRAGRG</sequence>
<keyword evidence="3" id="KW-1185">Reference proteome</keyword>